<keyword evidence="1" id="KW-0812">Transmembrane</keyword>
<keyword evidence="1" id="KW-1133">Transmembrane helix</keyword>
<dbReference type="Pfam" id="PF04657">
    <property type="entry name" value="DMT_YdcZ"/>
    <property type="match status" value="1"/>
</dbReference>
<dbReference type="EMBL" id="UHIC01000001">
    <property type="protein sequence ID" value="SUO93757.1"/>
    <property type="molecule type" value="Genomic_DNA"/>
</dbReference>
<feature type="transmembrane region" description="Helical" evidence="1">
    <location>
        <begin position="33"/>
        <end position="55"/>
    </location>
</feature>
<keyword evidence="1" id="KW-0472">Membrane</keyword>
<name>A0A380MR19_9GAMM</name>
<dbReference type="OrthoDB" id="7864805at2"/>
<evidence type="ECO:0000313" key="2">
    <source>
        <dbReference type="EMBL" id="SUO93757.1"/>
    </source>
</evidence>
<dbReference type="Proteomes" id="UP000254601">
    <property type="component" value="Unassembled WGS sequence"/>
</dbReference>
<sequence length="89" mass="9730">MKALFIALIVLLDAGMAIQSAINSQLGIRVGHAPLYVATWSFFIGFLALVFVSMFSGQLDKSILQNALSQLGIIKLVDLWALLSSQWSF</sequence>
<evidence type="ECO:0000313" key="3">
    <source>
        <dbReference type="Proteomes" id="UP000254601"/>
    </source>
</evidence>
<organism evidence="2 3">
    <name type="scientific">Suttonella ornithocola</name>
    <dbReference type="NCBI Taxonomy" id="279832"/>
    <lineage>
        <taxon>Bacteria</taxon>
        <taxon>Pseudomonadati</taxon>
        <taxon>Pseudomonadota</taxon>
        <taxon>Gammaproteobacteria</taxon>
        <taxon>Cardiobacteriales</taxon>
        <taxon>Cardiobacteriaceae</taxon>
        <taxon>Suttonella</taxon>
    </lineage>
</organism>
<dbReference type="RefSeq" id="WP_072575587.1">
    <property type="nucleotide sequence ID" value="NZ_LWHB01000014.1"/>
</dbReference>
<dbReference type="AlphaFoldDB" id="A0A380MR19"/>
<dbReference type="InterPro" id="IPR006750">
    <property type="entry name" value="YdcZ"/>
</dbReference>
<accession>A0A380MR19</accession>
<proteinExistence type="predicted"/>
<gene>
    <name evidence="2" type="ORF">NCTC13337_00385</name>
</gene>
<protein>
    <submittedName>
        <fullName evidence="2">Uncharacterized protein conserved in bacteria</fullName>
    </submittedName>
</protein>
<evidence type="ECO:0000256" key="1">
    <source>
        <dbReference type="SAM" id="Phobius"/>
    </source>
</evidence>
<keyword evidence="3" id="KW-1185">Reference proteome</keyword>
<reference evidence="2 3" key="1">
    <citation type="submission" date="2018-06" db="EMBL/GenBank/DDBJ databases">
        <authorList>
            <consortium name="Pathogen Informatics"/>
            <person name="Doyle S."/>
        </authorList>
    </citation>
    <scope>NUCLEOTIDE SEQUENCE [LARGE SCALE GENOMIC DNA]</scope>
    <source>
        <strain evidence="2 3">NCTC13337</strain>
    </source>
</reference>